<dbReference type="SUPFAM" id="SSF56801">
    <property type="entry name" value="Acetyl-CoA synthetase-like"/>
    <property type="match status" value="1"/>
</dbReference>
<feature type="domain" description="AMP-dependent synthetase/ligase" evidence="1">
    <location>
        <begin position="12"/>
        <end position="74"/>
    </location>
</feature>
<dbReference type="GO" id="GO:0016779">
    <property type="term" value="F:nucleotidyltransferase activity"/>
    <property type="evidence" value="ECO:0007669"/>
    <property type="project" value="UniProtKB-KW"/>
</dbReference>
<gene>
    <name evidence="2" type="primary">entF</name>
    <name evidence="2" type="ORF">NCTC13229_00379</name>
</gene>
<dbReference type="Proteomes" id="UP000251211">
    <property type="component" value="Unassembled WGS sequence"/>
</dbReference>
<dbReference type="GO" id="GO:0016874">
    <property type="term" value="F:ligase activity"/>
    <property type="evidence" value="ECO:0007669"/>
    <property type="project" value="UniProtKB-KW"/>
</dbReference>
<accession>A0AB38F5T5</accession>
<dbReference type="PANTHER" id="PTHR43767">
    <property type="entry name" value="LONG-CHAIN-FATTY-ACID--COA LIGASE"/>
    <property type="match status" value="1"/>
</dbReference>
<dbReference type="PANTHER" id="PTHR43767:SF1">
    <property type="entry name" value="NONRIBOSOMAL PEPTIDE SYNTHASE PES1 (EUROFUNG)-RELATED"/>
    <property type="match status" value="1"/>
</dbReference>
<evidence type="ECO:0000313" key="2">
    <source>
        <dbReference type="EMBL" id="SPZ34684.1"/>
    </source>
</evidence>
<dbReference type="InterPro" id="IPR050237">
    <property type="entry name" value="ATP-dep_AMP-bd_enzyme"/>
</dbReference>
<evidence type="ECO:0000313" key="3">
    <source>
        <dbReference type="Proteomes" id="UP000251211"/>
    </source>
</evidence>
<organism evidence="2 3">
    <name type="scientific">Rhodococcus wratislaviensis</name>
    <name type="common">Tsukamurella wratislaviensis</name>
    <dbReference type="NCBI Taxonomy" id="44752"/>
    <lineage>
        <taxon>Bacteria</taxon>
        <taxon>Bacillati</taxon>
        <taxon>Actinomycetota</taxon>
        <taxon>Actinomycetes</taxon>
        <taxon>Mycobacteriales</taxon>
        <taxon>Nocardiaceae</taxon>
        <taxon>Rhodococcus</taxon>
    </lineage>
</organism>
<dbReference type="InterPro" id="IPR000873">
    <property type="entry name" value="AMP-dep_synth/lig_dom"/>
</dbReference>
<keyword evidence="2" id="KW-0436">Ligase</keyword>
<proteinExistence type="predicted"/>
<dbReference type="Pfam" id="PF00501">
    <property type="entry name" value="AMP-binding"/>
    <property type="match status" value="1"/>
</dbReference>
<protein>
    <submittedName>
        <fullName evidence="2">Acid--CoA ligase</fullName>
        <ecNumber evidence="2">2.7.7.-</ecNumber>
        <ecNumber evidence="2">6.2.1.-</ecNumber>
    </submittedName>
</protein>
<dbReference type="AlphaFoldDB" id="A0AB38F5T5"/>
<dbReference type="EMBL" id="UAUI01000001">
    <property type="protein sequence ID" value="SPZ34684.1"/>
    <property type="molecule type" value="Genomic_DNA"/>
</dbReference>
<comment type="caution">
    <text evidence="2">The sequence shown here is derived from an EMBL/GenBank/DDBJ whole genome shotgun (WGS) entry which is preliminary data.</text>
</comment>
<dbReference type="EC" id="6.2.1.-" evidence="2"/>
<reference evidence="2 3" key="1">
    <citation type="submission" date="2018-06" db="EMBL/GenBank/DDBJ databases">
        <authorList>
            <consortium name="Pathogen Informatics"/>
            <person name="Doyle S."/>
        </authorList>
    </citation>
    <scope>NUCLEOTIDE SEQUENCE [LARGE SCALE GENOMIC DNA]</scope>
    <source>
        <strain evidence="2 3">NCTC13229</strain>
    </source>
</reference>
<dbReference type="Gene3D" id="3.40.50.980">
    <property type="match status" value="1"/>
</dbReference>
<name>A0AB38F5T5_RHOWR</name>
<keyword evidence="2" id="KW-0808">Transferase</keyword>
<dbReference type="EC" id="2.7.7.-" evidence="2"/>
<evidence type="ECO:0000259" key="1">
    <source>
        <dbReference type="Pfam" id="PF00501"/>
    </source>
</evidence>
<keyword evidence="2" id="KW-0548">Nucleotidyltransferase</keyword>
<sequence length="92" mass="10233">MSDIGYFTWDLATTHGDAPCLRDDHIDLTYRQFADRVDAFATQLSEHGVGEGDVVAVMLPNRVELLVVLMAAWRPLSGPGKWDDMRTGILTL</sequence>